<name>A0A672JE40_SALFA</name>
<dbReference type="InterPro" id="IPR033768">
    <property type="entry name" value="Hydin_ADK"/>
</dbReference>
<evidence type="ECO:0000313" key="4">
    <source>
        <dbReference type="Proteomes" id="UP000472267"/>
    </source>
</evidence>
<dbReference type="GO" id="GO:0005930">
    <property type="term" value="C:axoneme"/>
    <property type="evidence" value="ECO:0007669"/>
    <property type="project" value="TreeGrafter"/>
</dbReference>
<dbReference type="GO" id="GO:0003341">
    <property type="term" value="P:cilium movement"/>
    <property type="evidence" value="ECO:0007669"/>
    <property type="project" value="TreeGrafter"/>
</dbReference>
<dbReference type="GO" id="GO:0031514">
    <property type="term" value="C:motile cilium"/>
    <property type="evidence" value="ECO:0007669"/>
    <property type="project" value="UniProtKB-SubCell"/>
</dbReference>
<reference evidence="3" key="1">
    <citation type="submission" date="2019-06" db="EMBL/GenBank/DDBJ databases">
        <authorList>
            <consortium name="Wellcome Sanger Institute Data Sharing"/>
        </authorList>
    </citation>
    <scope>NUCLEOTIDE SEQUENCE [LARGE SCALE GENOMIC DNA]</scope>
</reference>
<dbReference type="InterPro" id="IPR056344">
    <property type="entry name" value="Ig_CFAP65-like_9th"/>
</dbReference>
<dbReference type="Ensembl" id="ENSSFAT00005054159.1">
    <property type="protein sequence ID" value="ENSSFAP00005052498.1"/>
    <property type="gene ID" value="ENSSFAG00005025144.1"/>
</dbReference>
<proteinExistence type="predicted"/>
<dbReference type="GO" id="GO:1904158">
    <property type="term" value="P:axonemal central apparatus assembly"/>
    <property type="evidence" value="ECO:0007669"/>
    <property type="project" value="TreeGrafter"/>
</dbReference>
<dbReference type="AlphaFoldDB" id="A0A672JE40"/>
<dbReference type="InterPro" id="IPR033305">
    <property type="entry name" value="Hydin-like"/>
</dbReference>
<feature type="domain" description="Hydin adenylate kinase-like" evidence="1">
    <location>
        <begin position="303"/>
        <end position="331"/>
    </location>
</feature>
<dbReference type="PANTHER" id="PTHR23053">
    <property type="entry name" value="DLEC1 DELETED IN LUNG AND ESOPHAGEAL CANCER 1"/>
    <property type="match status" value="1"/>
</dbReference>
<keyword evidence="4" id="KW-1185">Reference proteome</keyword>
<dbReference type="PANTHER" id="PTHR23053:SF0">
    <property type="entry name" value="HYDROCEPHALUS-INDUCING PROTEIN HOMOLOG"/>
    <property type="match status" value="1"/>
</dbReference>
<dbReference type="Pfam" id="PF24816">
    <property type="entry name" value="Ig_CFAP65__9th"/>
    <property type="match status" value="1"/>
</dbReference>
<evidence type="ECO:0000259" key="2">
    <source>
        <dbReference type="Pfam" id="PF24816"/>
    </source>
</evidence>
<dbReference type="InterPro" id="IPR013783">
    <property type="entry name" value="Ig-like_fold"/>
</dbReference>
<dbReference type="InParanoid" id="A0A672JE40"/>
<dbReference type="Proteomes" id="UP000472267">
    <property type="component" value="Chromosome 7"/>
</dbReference>
<sequence length="396" mass="44636">SVDMVLAGSSDSTRVVRERLVCRGIIGQQGTLEKIMSVDVVCHFVAPLLSISPKQLNFRVKGQNLPLVYKKLVLNNVSSLSLSMELTLAEPFYLCEASGEQSSTTTKSLLLGDKSQVELWVCFNPDFYQDQMSRIVDEVLENHLGHPQEDVVALHAEVHYPNLHFSSTEVDFGCVVNCTETCREITITNCSQLPVSYRWAFMDGHKQRPHGFYVLSESIQTTHLIYCFSSCKQIFDILPMYGDLQPGERQQVTFSFYGHENISKDMVAQCRVDDGPTYELKLRGEASEISYRLQPTRLDFGLLFPEQLLVDLLAERFQLGDCHHGLIVDGLDSTFTPSAANTLQVVLKALNNRKHIYVVHLADSYQALKARERAQKEAGARSSWEKRGLDTLSFCL</sequence>
<evidence type="ECO:0000313" key="3">
    <source>
        <dbReference type="Ensembl" id="ENSSFAP00005052498.1"/>
    </source>
</evidence>
<evidence type="ECO:0000259" key="1">
    <source>
        <dbReference type="Pfam" id="PF17213"/>
    </source>
</evidence>
<protein>
    <submittedName>
        <fullName evidence="3">Uncharacterized protein</fullName>
    </submittedName>
</protein>
<feature type="domain" description="CFAP65-like ninth Ig-like" evidence="2">
    <location>
        <begin position="164"/>
        <end position="283"/>
    </location>
</feature>
<reference evidence="3" key="2">
    <citation type="submission" date="2025-08" db="UniProtKB">
        <authorList>
            <consortium name="Ensembl"/>
        </authorList>
    </citation>
    <scope>IDENTIFICATION</scope>
</reference>
<dbReference type="OMA" id="CFNPAFY"/>
<accession>A0A672JE40</accession>
<organism evidence="3 4">
    <name type="scientific">Salarias fasciatus</name>
    <name type="common">Jewelled blenny</name>
    <name type="synonym">Blennius fasciatus</name>
    <dbReference type="NCBI Taxonomy" id="181472"/>
    <lineage>
        <taxon>Eukaryota</taxon>
        <taxon>Metazoa</taxon>
        <taxon>Chordata</taxon>
        <taxon>Craniata</taxon>
        <taxon>Vertebrata</taxon>
        <taxon>Euteleostomi</taxon>
        <taxon>Actinopterygii</taxon>
        <taxon>Neopterygii</taxon>
        <taxon>Teleostei</taxon>
        <taxon>Neoteleostei</taxon>
        <taxon>Acanthomorphata</taxon>
        <taxon>Ovalentaria</taxon>
        <taxon>Blenniimorphae</taxon>
        <taxon>Blenniiformes</taxon>
        <taxon>Blennioidei</taxon>
        <taxon>Blenniidae</taxon>
        <taxon>Salariinae</taxon>
        <taxon>Salarias</taxon>
    </lineage>
</organism>
<reference evidence="3" key="3">
    <citation type="submission" date="2025-09" db="UniProtKB">
        <authorList>
            <consortium name="Ensembl"/>
        </authorList>
    </citation>
    <scope>IDENTIFICATION</scope>
</reference>
<dbReference type="Gene3D" id="2.60.40.10">
    <property type="entry name" value="Immunoglobulins"/>
    <property type="match status" value="1"/>
</dbReference>
<dbReference type="Pfam" id="PF17213">
    <property type="entry name" value="Hydin_ADK"/>
    <property type="match status" value="1"/>
</dbReference>